<dbReference type="Gene3D" id="3.30.428.10">
    <property type="entry name" value="HIT-like"/>
    <property type="match status" value="1"/>
</dbReference>
<dbReference type="CDD" id="cd01277">
    <property type="entry name" value="HINT_subgroup"/>
    <property type="match status" value="1"/>
</dbReference>
<evidence type="ECO:0000313" key="5">
    <source>
        <dbReference type="EMBL" id="RHE41465.1"/>
    </source>
</evidence>
<proteinExistence type="predicted"/>
<organism evidence="5 6">
    <name type="scientific">Blautia obeum</name>
    <dbReference type="NCBI Taxonomy" id="40520"/>
    <lineage>
        <taxon>Bacteria</taxon>
        <taxon>Bacillati</taxon>
        <taxon>Bacillota</taxon>
        <taxon>Clostridia</taxon>
        <taxon>Lachnospirales</taxon>
        <taxon>Lachnospiraceae</taxon>
        <taxon>Blautia</taxon>
    </lineage>
</organism>
<dbReference type="EMBL" id="QSKF01000002">
    <property type="protein sequence ID" value="RHE41465.1"/>
    <property type="molecule type" value="Genomic_DNA"/>
</dbReference>
<dbReference type="Pfam" id="PF01230">
    <property type="entry name" value="HIT"/>
    <property type="match status" value="1"/>
</dbReference>
<feature type="domain" description="HIT" evidence="4">
    <location>
        <begin position="5"/>
        <end position="112"/>
    </location>
</feature>
<reference evidence="5 6" key="1">
    <citation type="submission" date="2018-08" db="EMBL/GenBank/DDBJ databases">
        <title>A genome reference for cultivated species of the human gut microbiota.</title>
        <authorList>
            <person name="Zou Y."/>
            <person name="Xue W."/>
            <person name="Luo G."/>
        </authorList>
    </citation>
    <scope>NUCLEOTIDE SEQUENCE [LARGE SCALE GENOMIC DNA]</scope>
    <source>
        <strain evidence="5 6">AM28-23</strain>
    </source>
</reference>
<dbReference type="InterPro" id="IPR036265">
    <property type="entry name" value="HIT-like_sf"/>
</dbReference>
<dbReference type="PANTHER" id="PTHR46648">
    <property type="entry name" value="HIT FAMILY PROTEIN 1"/>
    <property type="match status" value="1"/>
</dbReference>
<dbReference type="RefSeq" id="WP_118048959.1">
    <property type="nucleotide sequence ID" value="NZ_CABJFK010000002.1"/>
</dbReference>
<protein>
    <submittedName>
        <fullName evidence="5">HIT family protein</fullName>
    </submittedName>
</protein>
<dbReference type="PRINTS" id="PR00332">
    <property type="entry name" value="HISTRIAD"/>
</dbReference>
<evidence type="ECO:0000313" key="6">
    <source>
        <dbReference type="Proteomes" id="UP000283745"/>
    </source>
</evidence>
<evidence type="ECO:0000256" key="3">
    <source>
        <dbReference type="PROSITE-ProRule" id="PRU00464"/>
    </source>
</evidence>
<dbReference type="GO" id="GO:0009117">
    <property type="term" value="P:nucleotide metabolic process"/>
    <property type="evidence" value="ECO:0007669"/>
    <property type="project" value="TreeGrafter"/>
</dbReference>
<feature type="active site" description="Tele-AMP-histidine intermediate" evidence="1">
    <location>
        <position position="99"/>
    </location>
</feature>
<dbReference type="AlphaFoldDB" id="A0A414JAD0"/>
<comment type="caution">
    <text evidence="5">The sequence shown here is derived from an EMBL/GenBank/DDBJ whole genome shotgun (WGS) entry which is preliminary data.</text>
</comment>
<dbReference type="PANTHER" id="PTHR46648:SF1">
    <property type="entry name" value="ADENOSINE 5'-MONOPHOSPHORAMIDASE HNT1"/>
    <property type="match status" value="1"/>
</dbReference>
<sequence>MENCIFCKIANGEIPSATLYEDEDFRVILDLGPASKGHSLILPKSHAANIYELPDETAAKAMVLAKKMATKLRDGLNCDGFNIVQNNGEIAGQTVFHFHMHLIPRYEGDQVGLTWKPGELTDEMKEEILNKVKA</sequence>
<dbReference type="InterPro" id="IPR001310">
    <property type="entry name" value="Histidine_triad_HIT"/>
</dbReference>
<accession>A0A414JAD0</accession>
<evidence type="ECO:0000256" key="2">
    <source>
        <dbReference type="PIRSR" id="PIRSR601310-3"/>
    </source>
</evidence>
<dbReference type="InterPro" id="IPR019808">
    <property type="entry name" value="Histidine_triad_CS"/>
</dbReference>
<evidence type="ECO:0000256" key="1">
    <source>
        <dbReference type="PIRSR" id="PIRSR601310-1"/>
    </source>
</evidence>
<dbReference type="InterPro" id="IPR039384">
    <property type="entry name" value="HINT"/>
</dbReference>
<dbReference type="PROSITE" id="PS00892">
    <property type="entry name" value="HIT_1"/>
    <property type="match status" value="1"/>
</dbReference>
<dbReference type="PROSITE" id="PS51084">
    <property type="entry name" value="HIT_2"/>
    <property type="match status" value="1"/>
</dbReference>
<name>A0A414JAD0_9FIRM</name>
<dbReference type="InterPro" id="IPR011146">
    <property type="entry name" value="HIT-like"/>
</dbReference>
<gene>
    <name evidence="5" type="ORF">DW740_04015</name>
</gene>
<dbReference type="GO" id="GO:0003824">
    <property type="term" value="F:catalytic activity"/>
    <property type="evidence" value="ECO:0007669"/>
    <property type="project" value="InterPro"/>
</dbReference>
<evidence type="ECO:0000259" key="4">
    <source>
        <dbReference type="PROSITE" id="PS51084"/>
    </source>
</evidence>
<dbReference type="Proteomes" id="UP000283745">
    <property type="component" value="Unassembled WGS sequence"/>
</dbReference>
<feature type="short sequence motif" description="Histidine triad motif" evidence="2 3">
    <location>
        <begin position="97"/>
        <end position="101"/>
    </location>
</feature>
<dbReference type="SUPFAM" id="SSF54197">
    <property type="entry name" value="HIT-like"/>
    <property type="match status" value="1"/>
</dbReference>